<feature type="region of interest" description="Disordered" evidence="6">
    <location>
        <begin position="632"/>
        <end position="662"/>
    </location>
</feature>
<dbReference type="EMBL" id="JAQHRD010000002">
    <property type="protein sequence ID" value="KAJ6445050.1"/>
    <property type="molecule type" value="Genomic_DNA"/>
</dbReference>
<dbReference type="Gene3D" id="1.20.1250.20">
    <property type="entry name" value="MFS general substrate transporter like domains"/>
    <property type="match status" value="1"/>
</dbReference>
<feature type="region of interest" description="Disordered" evidence="6">
    <location>
        <begin position="74"/>
        <end position="112"/>
    </location>
</feature>
<dbReference type="GO" id="GO:0022857">
    <property type="term" value="F:transmembrane transporter activity"/>
    <property type="evidence" value="ECO:0007669"/>
    <property type="project" value="InterPro"/>
</dbReference>
<feature type="compositionally biased region" description="Low complexity" evidence="6">
    <location>
        <begin position="76"/>
        <end position="86"/>
    </location>
</feature>
<feature type="compositionally biased region" description="Basic residues" evidence="6">
    <location>
        <begin position="95"/>
        <end position="108"/>
    </location>
</feature>
<dbReference type="SUPFAM" id="SSF103473">
    <property type="entry name" value="MFS general substrate transporter"/>
    <property type="match status" value="1"/>
</dbReference>
<evidence type="ECO:0000256" key="3">
    <source>
        <dbReference type="ARBA" id="ARBA00022989"/>
    </source>
</evidence>
<evidence type="ECO:0000256" key="2">
    <source>
        <dbReference type="ARBA" id="ARBA00022692"/>
    </source>
</evidence>
<accession>A0AB34G484</accession>
<proteinExistence type="predicted"/>
<evidence type="ECO:0000256" key="5">
    <source>
        <dbReference type="ARBA" id="ARBA00023180"/>
    </source>
</evidence>
<dbReference type="AlphaFoldDB" id="A0AB34G484"/>
<feature type="transmembrane region" description="Helical" evidence="7">
    <location>
        <begin position="529"/>
        <end position="552"/>
    </location>
</feature>
<feature type="region of interest" description="Disordered" evidence="6">
    <location>
        <begin position="1"/>
        <end position="56"/>
    </location>
</feature>
<feature type="transmembrane region" description="Helical" evidence="7">
    <location>
        <begin position="564"/>
        <end position="585"/>
    </location>
</feature>
<feature type="transmembrane region" description="Helical" evidence="7">
    <location>
        <begin position="424"/>
        <end position="451"/>
    </location>
</feature>
<sequence length="680" mass="75146">MPKLLAKDSRHRTPHEWSPERFSSADTEAETHKWAPDPGNSEEWSWPENLAGSGPGELASREVAVAEALGARPFFSTTSSSSSRTHTNSHEHQHQHQHHQQHHAPHHASSKERFDPELDIGLPYRTLTSDARLDEYKTEVPGGEIPTVAPSRVTTRNSITRHHTNTNNNAAGGPPERLQEYHLVAFEPNDPENPKNWSKAFKWYITMVVAATCFVVALASSVVTADIPGVSREFGVSEEVSLLSISLFVVGFGVGPMAFAPLGSTLLIAVVFIVPCAVAKNIGTLLVCRAIDGIAFSAPMTLVGGTLADLWRNEERGVPMAAFSAAPFLGPAIGPMVGGFLSDASGWRWLYWLQLILAGIVWILITFTVPETYAPTILARRARKQRKATGDDKYVTEQDLDMRPFSERLRIFLIRPFQLLFGELIVFLISLYMSVLYGLLYMFFVAFPIIYQGGKGWSSGKTGLMFIPVAVGVICSAMCAPLVNKNYVKLVHKYNGKPPAEVRLIPMMLSCWFIPIGLFIFAWTSYPDISWAGPAMGGFPVGFGFIFLYNSANNYLVDSYQHQAASALAAKTFLRSFWGAGVVLFTEQMYHRMGDQWASTFLAFLALLCCAIPFLFWKYGAKIRAKSKYAYGGGDDEPEASSGSDDIETGKTNRRGSRGVIRDVDHDDDLRRAISYVSNP</sequence>
<evidence type="ECO:0000313" key="9">
    <source>
        <dbReference type="Proteomes" id="UP001163105"/>
    </source>
</evidence>
<dbReference type="CDD" id="cd17323">
    <property type="entry name" value="MFS_Tpo1_MDR_like"/>
    <property type="match status" value="1"/>
</dbReference>
<evidence type="ECO:0000313" key="8">
    <source>
        <dbReference type="EMBL" id="KAJ6445050.1"/>
    </source>
</evidence>
<name>A0AB34G484_9HYPO</name>
<dbReference type="InterPro" id="IPR036259">
    <property type="entry name" value="MFS_trans_sf"/>
</dbReference>
<feature type="transmembrane region" description="Helical" evidence="7">
    <location>
        <begin position="318"/>
        <end position="337"/>
    </location>
</feature>
<dbReference type="PANTHER" id="PTHR23502:SF48">
    <property type="entry name" value="MULTIDRUG TRANSPORTER, PUTATIVE (AFU_ORTHOLOGUE AFUA_5G02700)-RELATED"/>
    <property type="match status" value="1"/>
</dbReference>
<dbReference type="Pfam" id="PF07690">
    <property type="entry name" value="MFS_1"/>
    <property type="match status" value="1"/>
</dbReference>
<keyword evidence="4 7" id="KW-0472">Membrane</keyword>
<feature type="transmembrane region" description="Helical" evidence="7">
    <location>
        <begin position="597"/>
        <end position="617"/>
    </location>
</feature>
<reference evidence="8" key="1">
    <citation type="submission" date="2023-01" db="EMBL/GenBank/DDBJ databases">
        <title>The growth and conidiation of Purpureocillium lavendulum are regulated by nitrogen source and histone H3K14 acetylation.</title>
        <authorList>
            <person name="Tang P."/>
            <person name="Han J."/>
            <person name="Zhang C."/>
            <person name="Tang P."/>
            <person name="Qi F."/>
            <person name="Zhang K."/>
            <person name="Liang L."/>
        </authorList>
    </citation>
    <scope>NUCLEOTIDE SEQUENCE</scope>
    <source>
        <strain evidence="8">YMF1.00683</strain>
    </source>
</reference>
<feature type="transmembrane region" description="Helical" evidence="7">
    <location>
        <begin position="203"/>
        <end position="220"/>
    </location>
</feature>
<dbReference type="FunFam" id="1.20.1250.20:FF:000011">
    <property type="entry name" value="MFS multidrug transporter, putative"/>
    <property type="match status" value="1"/>
</dbReference>
<protein>
    <submittedName>
        <fullName evidence="8">MFS multidrug transporter</fullName>
    </submittedName>
</protein>
<dbReference type="Proteomes" id="UP001163105">
    <property type="component" value="Unassembled WGS sequence"/>
</dbReference>
<keyword evidence="3 7" id="KW-1133">Transmembrane helix</keyword>
<comment type="caution">
    <text evidence="8">The sequence shown here is derived from an EMBL/GenBank/DDBJ whole genome shotgun (WGS) entry which is preliminary data.</text>
</comment>
<gene>
    <name evidence="8" type="ORF">O9K51_03452</name>
</gene>
<dbReference type="InterPro" id="IPR011701">
    <property type="entry name" value="MFS"/>
</dbReference>
<organism evidence="8 9">
    <name type="scientific">Purpureocillium lavendulum</name>
    <dbReference type="NCBI Taxonomy" id="1247861"/>
    <lineage>
        <taxon>Eukaryota</taxon>
        <taxon>Fungi</taxon>
        <taxon>Dikarya</taxon>
        <taxon>Ascomycota</taxon>
        <taxon>Pezizomycotina</taxon>
        <taxon>Sordariomycetes</taxon>
        <taxon>Hypocreomycetidae</taxon>
        <taxon>Hypocreales</taxon>
        <taxon>Ophiocordycipitaceae</taxon>
        <taxon>Purpureocillium</taxon>
    </lineage>
</organism>
<evidence type="ECO:0000256" key="6">
    <source>
        <dbReference type="SAM" id="MobiDB-lite"/>
    </source>
</evidence>
<feature type="transmembrane region" description="Helical" evidence="7">
    <location>
        <begin position="266"/>
        <end position="287"/>
    </location>
</feature>
<feature type="transmembrane region" description="Helical" evidence="7">
    <location>
        <begin position="463"/>
        <end position="483"/>
    </location>
</feature>
<keyword evidence="2 7" id="KW-0812">Transmembrane</keyword>
<dbReference type="GO" id="GO:0005886">
    <property type="term" value="C:plasma membrane"/>
    <property type="evidence" value="ECO:0007669"/>
    <property type="project" value="TreeGrafter"/>
</dbReference>
<dbReference type="PANTHER" id="PTHR23502">
    <property type="entry name" value="MAJOR FACILITATOR SUPERFAMILY"/>
    <property type="match status" value="1"/>
</dbReference>
<evidence type="ECO:0000256" key="1">
    <source>
        <dbReference type="ARBA" id="ARBA00004141"/>
    </source>
</evidence>
<keyword evidence="9" id="KW-1185">Reference proteome</keyword>
<feature type="transmembrane region" description="Helical" evidence="7">
    <location>
        <begin position="349"/>
        <end position="374"/>
    </location>
</feature>
<evidence type="ECO:0000256" key="7">
    <source>
        <dbReference type="SAM" id="Phobius"/>
    </source>
</evidence>
<evidence type="ECO:0000256" key="4">
    <source>
        <dbReference type="ARBA" id="ARBA00023136"/>
    </source>
</evidence>
<feature type="transmembrane region" description="Helical" evidence="7">
    <location>
        <begin position="504"/>
        <end position="523"/>
    </location>
</feature>
<keyword evidence="5" id="KW-0325">Glycoprotein</keyword>
<comment type="subcellular location">
    <subcellularLocation>
        <location evidence="1">Membrane</location>
        <topology evidence="1">Multi-pass membrane protein</topology>
    </subcellularLocation>
</comment>